<keyword evidence="3" id="KW-1185">Reference proteome</keyword>
<evidence type="ECO:0000313" key="2">
    <source>
        <dbReference type="EMBL" id="ETO10237.1"/>
    </source>
</evidence>
<gene>
    <name evidence="2" type="ORF">RFI_27137</name>
</gene>
<feature type="region of interest" description="Disordered" evidence="1">
    <location>
        <begin position="1"/>
        <end position="133"/>
    </location>
</feature>
<dbReference type="AlphaFoldDB" id="X6M9S8"/>
<evidence type="ECO:0000313" key="3">
    <source>
        <dbReference type="Proteomes" id="UP000023152"/>
    </source>
</evidence>
<accession>X6M9S8</accession>
<protein>
    <submittedName>
        <fullName evidence="2">Dilute domain-containing protein</fullName>
    </submittedName>
</protein>
<comment type="caution">
    <text evidence="2">The sequence shown here is derived from an EMBL/GenBank/DDBJ whole genome shotgun (WGS) entry which is preliminary data.</text>
</comment>
<evidence type="ECO:0000256" key="1">
    <source>
        <dbReference type="SAM" id="MobiDB-lite"/>
    </source>
</evidence>
<feature type="compositionally biased region" description="Polar residues" evidence="1">
    <location>
        <begin position="93"/>
        <end position="125"/>
    </location>
</feature>
<name>X6M9S8_RETFI</name>
<feature type="compositionally biased region" description="Basic and acidic residues" evidence="1">
    <location>
        <begin position="20"/>
        <end position="31"/>
    </location>
</feature>
<proteinExistence type="predicted"/>
<organism evidence="2 3">
    <name type="scientific">Reticulomyxa filosa</name>
    <dbReference type="NCBI Taxonomy" id="46433"/>
    <lineage>
        <taxon>Eukaryota</taxon>
        <taxon>Sar</taxon>
        <taxon>Rhizaria</taxon>
        <taxon>Retaria</taxon>
        <taxon>Foraminifera</taxon>
        <taxon>Monothalamids</taxon>
        <taxon>Reticulomyxidae</taxon>
        <taxon>Reticulomyxa</taxon>
    </lineage>
</organism>
<dbReference type="EMBL" id="ASPP01023577">
    <property type="protein sequence ID" value="ETO10237.1"/>
    <property type="molecule type" value="Genomic_DNA"/>
</dbReference>
<dbReference type="Proteomes" id="UP000023152">
    <property type="component" value="Unassembled WGS sequence"/>
</dbReference>
<feature type="compositionally biased region" description="Polar residues" evidence="1">
    <location>
        <begin position="51"/>
        <end position="85"/>
    </location>
</feature>
<sequence length="168" mass="19253">MNDNGLGQDYKSALPTNLPKNKEKEKEKDFSQSKSIPRYHDETDEEDRPINNYNRSDYNTQNYKTYRNDSESYNTNPNNKNSKWSIENPVNERVTTNAMKTSKTAFASSDRSPQTNSIAESSAEQMASDRTPALAKYRQLKKDNKLPAANTAINRNVNNYTNMDYSSD</sequence>
<reference evidence="2 3" key="1">
    <citation type="journal article" date="2013" name="Curr. Biol.">
        <title>The Genome of the Foraminiferan Reticulomyxa filosa.</title>
        <authorList>
            <person name="Glockner G."/>
            <person name="Hulsmann N."/>
            <person name="Schleicher M."/>
            <person name="Noegel A.A."/>
            <person name="Eichinger L."/>
            <person name="Gallinger C."/>
            <person name="Pawlowski J."/>
            <person name="Sierra R."/>
            <person name="Euteneuer U."/>
            <person name="Pillet L."/>
            <person name="Moustafa A."/>
            <person name="Platzer M."/>
            <person name="Groth M."/>
            <person name="Szafranski K."/>
            <person name="Schliwa M."/>
        </authorList>
    </citation>
    <scope>NUCLEOTIDE SEQUENCE [LARGE SCALE GENOMIC DNA]</scope>
</reference>